<accession>A0A4R1XLY1</accession>
<evidence type="ECO:0000256" key="1">
    <source>
        <dbReference type="SAM" id="MobiDB-lite"/>
    </source>
</evidence>
<protein>
    <submittedName>
        <fullName evidence="2">Uncharacterized protein</fullName>
    </submittedName>
</protein>
<organism evidence="2 3">
    <name type="scientific">Acinetobacter calcoaceticus</name>
    <dbReference type="NCBI Taxonomy" id="471"/>
    <lineage>
        <taxon>Bacteria</taxon>
        <taxon>Pseudomonadati</taxon>
        <taxon>Pseudomonadota</taxon>
        <taxon>Gammaproteobacteria</taxon>
        <taxon>Moraxellales</taxon>
        <taxon>Moraxellaceae</taxon>
        <taxon>Acinetobacter</taxon>
        <taxon>Acinetobacter calcoaceticus/baumannii complex</taxon>
    </lineage>
</organism>
<dbReference type="EMBL" id="SLVJ01000016">
    <property type="protein sequence ID" value="TCM65087.1"/>
    <property type="molecule type" value="Genomic_DNA"/>
</dbReference>
<comment type="caution">
    <text evidence="2">The sequence shown here is derived from an EMBL/GenBank/DDBJ whole genome shotgun (WGS) entry which is preliminary data.</text>
</comment>
<gene>
    <name evidence="2" type="ORF">EC844_11650</name>
</gene>
<sequence>MKQLEEKSKAIAPEDDPNLKGTPVLGFKLQDSTFDSVKARLKNYQLGGESYAGGPVLENDGSGFDIEGLRSTQFAFDANNKLHYVFMNIDGTQDKQASYNRIVSYIKERGYKVVRSKEPFVGDRLTEFVSPAQETITVSAPHLDFTVYVEYVSPKFLQMRNATQQQSQQDKTNKESANF</sequence>
<evidence type="ECO:0000313" key="3">
    <source>
        <dbReference type="Proteomes" id="UP000294963"/>
    </source>
</evidence>
<evidence type="ECO:0000313" key="2">
    <source>
        <dbReference type="EMBL" id="TCM65087.1"/>
    </source>
</evidence>
<dbReference type="Proteomes" id="UP000294963">
    <property type="component" value="Unassembled WGS sequence"/>
</dbReference>
<name>A0A4R1XLY1_ACICA</name>
<reference evidence="2 3" key="1">
    <citation type="submission" date="2019-03" db="EMBL/GenBank/DDBJ databases">
        <title>Genomic analyses of the natural microbiome of Caenorhabditis elegans.</title>
        <authorList>
            <person name="Samuel B."/>
        </authorList>
    </citation>
    <scope>NUCLEOTIDE SEQUENCE [LARGE SCALE GENOMIC DNA]</scope>
    <source>
        <strain evidence="2 3">JUb89</strain>
    </source>
</reference>
<keyword evidence="3" id="KW-1185">Reference proteome</keyword>
<proteinExistence type="predicted"/>
<feature type="region of interest" description="Disordered" evidence="1">
    <location>
        <begin position="1"/>
        <end position="22"/>
    </location>
</feature>
<dbReference type="AlphaFoldDB" id="A0A4R1XLY1"/>